<feature type="domain" description="Thioesterase" evidence="2">
    <location>
        <begin position="47"/>
        <end position="125"/>
    </location>
</feature>
<dbReference type="Pfam" id="PF03061">
    <property type="entry name" value="4HBT"/>
    <property type="match status" value="1"/>
</dbReference>
<dbReference type="Proteomes" id="UP000054935">
    <property type="component" value="Unassembled WGS sequence"/>
</dbReference>
<organism evidence="3 4">
    <name type="scientific">Tropicibacter naphthalenivorans</name>
    <dbReference type="NCBI Taxonomy" id="441103"/>
    <lineage>
        <taxon>Bacteria</taxon>
        <taxon>Pseudomonadati</taxon>
        <taxon>Pseudomonadota</taxon>
        <taxon>Alphaproteobacteria</taxon>
        <taxon>Rhodobacterales</taxon>
        <taxon>Roseobacteraceae</taxon>
        <taxon>Tropicibacter</taxon>
    </lineage>
</organism>
<dbReference type="STRING" id="441103.TRN7648_03323"/>
<dbReference type="NCBIfam" id="TIGR00369">
    <property type="entry name" value="unchar_dom_1"/>
    <property type="match status" value="1"/>
</dbReference>
<name>A0A0P1GGT4_9RHOB</name>
<dbReference type="EC" id="3.1.2.-" evidence="3"/>
<keyword evidence="1 3" id="KW-0378">Hydrolase</keyword>
<protein>
    <submittedName>
        <fullName evidence="3">Putative esterase/MT1895</fullName>
        <ecNumber evidence="3">3.1.2.-</ecNumber>
    </submittedName>
</protein>
<accession>A0A0P1GGT4</accession>
<dbReference type="InterPro" id="IPR029069">
    <property type="entry name" value="HotDog_dom_sf"/>
</dbReference>
<dbReference type="InterPro" id="IPR006683">
    <property type="entry name" value="Thioestr_dom"/>
</dbReference>
<gene>
    <name evidence="3" type="ORF">TRN7648_03323</name>
</gene>
<dbReference type="SUPFAM" id="SSF54637">
    <property type="entry name" value="Thioesterase/thiol ester dehydrase-isomerase"/>
    <property type="match status" value="1"/>
</dbReference>
<keyword evidence="4" id="KW-1185">Reference proteome</keyword>
<dbReference type="Gene3D" id="3.10.129.10">
    <property type="entry name" value="Hotdog Thioesterase"/>
    <property type="match status" value="1"/>
</dbReference>
<evidence type="ECO:0000256" key="1">
    <source>
        <dbReference type="ARBA" id="ARBA00022801"/>
    </source>
</evidence>
<proteinExistence type="predicted"/>
<dbReference type="PANTHER" id="PTHR43240">
    <property type="entry name" value="1,4-DIHYDROXY-2-NAPHTHOYL-COA THIOESTERASE 1"/>
    <property type="match status" value="1"/>
</dbReference>
<evidence type="ECO:0000313" key="4">
    <source>
        <dbReference type="Proteomes" id="UP000054935"/>
    </source>
</evidence>
<evidence type="ECO:0000313" key="3">
    <source>
        <dbReference type="EMBL" id="CUH81117.1"/>
    </source>
</evidence>
<dbReference type="RefSeq" id="WP_058248766.1">
    <property type="nucleotide sequence ID" value="NZ_CYSE01000007.1"/>
</dbReference>
<evidence type="ECO:0000259" key="2">
    <source>
        <dbReference type="Pfam" id="PF03061"/>
    </source>
</evidence>
<dbReference type="OrthoDB" id="3477511at2"/>
<reference evidence="3 4" key="1">
    <citation type="submission" date="2015-09" db="EMBL/GenBank/DDBJ databases">
        <authorList>
            <consortium name="Swine Surveillance"/>
        </authorList>
    </citation>
    <scope>NUCLEOTIDE SEQUENCE [LARGE SCALE GENOMIC DNA]</scope>
    <source>
        <strain evidence="3 4">CECT 7648</strain>
    </source>
</reference>
<sequence>MTDQAPALDAQQTATGFNLAQGFEATEWTPGQARGRVTIRPEHLNSQGIVHGGVYCAFLDFASGLCGTCPDETDTPDRCMTLSLTTNFLAPATGGTLTVTAQRTGGGRSIYYAEARITDETGRTLATSLGTFKYIRARD</sequence>
<dbReference type="CDD" id="cd03443">
    <property type="entry name" value="PaaI_thioesterase"/>
    <property type="match status" value="1"/>
</dbReference>
<dbReference type="EMBL" id="CYSE01000007">
    <property type="protein sequence ID" value="CUH81117.1"/>
    <property type="molecule type" value="Genomic_DNA"/>
</dbReference>
<dbReference type="AlphaFoldDB" id="A0A0P1GGT4"/>
<dbReference type="GO" id="GO:0016289">
    <property type="term" value="F:acyl-CoA hydrolase activity"/>
    <property type="evidence" value="ECO:0007669"/>
    <property type="project" value="UniProtKB-ARBA"/>
</dbReference>
<dbReference type="InterPro" id="IPR003736">
    <property type="entry name" value="PAAI_dom"/>
</dbReference>